<evidence type="ECO:0000313" key="2">
    <source>
        <dbReference type="Proteomes" id="UP000187283"/>
    </source>
</evidence>
<reference evidence="1 2" key="1">
    <citation type="submission" date="2017-01" db="EMBL/GenBank/DDBJ databases">
        <authorList>
            <person name="Mah S.A."/>
            <person name="Swanson W.J."/>
            <person name="Moy G.W."/>
            <person name="Vacquier V.D."/>
        </authorList>
    </citation>
    <scope>NUCLEOTIDE SEQUENCE [LARGE SCALE GENOMIC DNA]</scope>
    <source>
        <strain evidence="1 2">GSMNP</strain>
    </source>
</reference>
<sequence length="127" mass="14161">MTDRLFSRFRGKFFDPPGAPGHPGGHPGLHRCIDECCQHIRPSQEAVGSVYSLLDLVLVVFDRPRYIPLAIHNMTQVCLLVVGVDFLTLQGHISSQIHTYSHYHALGGIHSHFPSVRPFGYGVQCDL</sequence>
<dbReference type="AlphaFoldDB" id="A0A1R1XEI2"/>
<dbReference type="EMBL" id="LSSN01003665">
    <property type="protein sequence ID" value="OMJ13045.1"/>
    <property type="molecule type" value="Genomic_DNA"/>
</dbReference>
<gene>
    <name evidence="1" type="ORF">AYI70_g8751</name>
</gene>
<dbReference type="Proteomes" id="UP000187283">
    <property type="component" value="Unassembled WGS sequence"/>
</dbReference>
<protein>
    <submittedName>
        <fullName evidence="1">Uncharacterized protein</fullName>
    </submittedName>
</protein>
<keyword evidence="2" id="KW-1185">Reference proteome</keyword>
<comment type="caution">
    <text evidence="1">The sequence shown here is derived from an EMBL/GenBank/DDBJ whole genome shotgun (WGS) entry which is preliminary data.</text>
</comment>
<accession>A0A1R1XEI2</accession>
<proteinExistence type="predicted"/>
<organism evidence="1 2">
    <name type="scientific">Smittium culicis</name>
    <dbReference type="NCBI Taxonomy" id="133412"/>
    <lineage>
        <taxon>Eukaryota</taxon>
        <taxon>Fungi</taxon>
        <taxon>Fungi incertae sedis</taxon>
        <taxon>Zoopagomycota</taxon>
        <taxon>Kickxellomycotina</taxon>
        <taxon>Harpellomycetes</taxon>
        <taxon>Harpellales</taxon>
        <taxon>Legeriomycetaceae</taxon>
        <taxon>Smittium</taxon>
    </lineage>
</organism>
<evidence type="ECO:0000313" key="1">
    <source>
        <dbReference type="EMBL" id="OMJ13045.1"/>
    </source>
</evidence>
<name>A0A1R1XEI2_9FUNG</name>